<dbReference type="EMBL" id="QJJS01000002">
    <property type="protein sequence ID" value="PXW98813.1"/>
    <property type="molecule type" value="Genomic_DNA"/>
</dbReference>
<keyword evidence="3" id="KW-1185">Reference proteome</keyword>
<dbReference type="AlphaFoldDB" id="A0A318H4Z8"/>
<dbReference type="RefSeq" id="WP_170130614.1">
    <property type="nucleotide sequence ID" value="NZ_QJJS01000002.1"/>
</dbReference>
<dbReference type="InterPro" id="IPR035940">
    <property type="entry name" value="CAP_sf"/>
</dbReference>
<evidence type="ECO:0000259" key="1">
    <source>
        <dbReference type="Pfam" id="PF00188"/>
    </source>
</evidence>
<sequence>MADDAVAGTAAASTTSAGTTCSITGFQATMLQAINTRRATARSCGTSGSFAATTALAWNAKLFSAAAAHSGEMARLGRTEHQLTGEAALGARITAAGYGWSAVAENIASGYGSIDTVMSGWMDSAGHCANVMNPALTEVAVSCVAASDGTLYWTMDLAAPR</sequence>
<dbReference type="Proteomes" id="UP000247811">
    <property type="component" value="Unassembled WGS sequence"/>
</dbReference>
<dbReference type="InterPro" id="IPR014044">
    <property type="entry name" value="CAP_dom"/>
</dbReference>
<protein>
    <recommendedName>
        <fullName evidence="1">SCP domain-containing protein</fullName>
    </recommendedName>
</protein>
<evidence type="ECO:0000313" key="2">
    <source>
        <dbReference type="EMBL" id="PXW98813.1"/>
    </source>
</evidence>
<accession>A0A318H4Z8</accession>
<dbReference type="SUPFAM" id="SSF55797">
    <property type="entry name" value="PR-1-like"/>
    <property type="match status" value="1"/>
</dbReference>
<name>A0A318H4Z8_9BURK</name>
<dbReference type="Gene3D" id="3.40.33.10">
    <property type="entry name" value="CAP"/>
    <property type="match status" value="1"/>
</dbReference>
<comment type="caution">
    <text evidence="2">The sequence shown here is derived from an EMBL/GenBank/DDBJ whole genome shotgun (WGS) entry which is preliminary data.</text>
</comment>
<feature type="domain" description="SCP" evidence="1">
    <location>
        <begin position="32"/>
        <end position="156"/>
    </location>
</feature>
<gene>
    <name evidence="2" type="ORF">C7444_102304</name>
</gene>
<evidence type="ECO:0000313" key="3">
    <source>
        <dbReference type="Proteomes" id="UP000247811"/>
    </source>
</evidence>
<dbReference type="PANTHER" id="PTHR31157">
    <property type="entry name" value="SCP DOMAIN-CONTAINING PROTEIN"/>
    <property type="match status" value="1"/>
</dbReference>
<dbReference type="PANTHER" id="PTHR31157:SF1">
    <property type="entry name" value="SCP DOMAIN-CONTAINING PROTEIN"/>
    <property type="match status" value="1"/>
</dbReference>
<reference evidence="2 3" key="1">
    <citation type="submission" date="2018-05" db="EMBL/GenBank/DDBJ databases">
        <title>Genomic Encyclopedia of Type Strains, Phase IV (KMG-IV): sequencing the most valuable type-strain genomes for metagenomic binning, comparative biology and taxonomic classification.</title>
        <authorList>
            <person name="Goeker M."/>
        </authorList>
    </citation>
    <scope>NUCLEOTIDE SEQUENCE [LARGE SCALE GENOMIC DNA]</scope>
    <source>
        <strain evidence="2 3">DSM 566</strain>
    </source>
</reference>
<dbReference type="Pfam" id="PF00188">
    <property type="entry name" value="CAP"/>
    <property type="match status" value="1"/>
</dbReference>
<organism evidence="2 3">
    <name type="scientific">Sphaerotilus hippei</name>
    <dbReference type="NCBI Taxonomy" id="744406"/>
    <lineage>
        <taxon>Bacteria</taxon>
        <taxon>Pseudomonadati</taxon>
        <taxon>Pseudomonadota</taxon>
        <taxon>Betaproteobacteria</taxon>
        <taxon>Burkholderiales</taxon>
        <taxon>Sphaerotilaceae</taxon>
        <taxon>Sphaerotilus</taxon>
    </lineage>
</organism>
<proteinExistence type="predicted"/>
<dbReference type="CDD" id="cd05379">
    <property type="entry name" value="CAP_bacterial"/>
    <property type="match status" value="1"/>
</dbReference>